<gene>
    <name evidence="1" type="ORF">EUGRSUZ_K00843</name>
</gene>
<protein>
    <submittedName>
        <fullName evidence="1">Uncharacterized protein</fullName>
    </submittedName>
</protein>
<organism evidence="1">
    <name type="scientific">Eucalyptus grandis</name>
    <name type="common">Flooded gum</name>
    <dbReference type="NCBI Taxonomy" id="71139"/>
    <lineage>
        <taxon>Eukaryota</taxon>
        <taxon>Viridiplantae</taxon>
        <taxon>Streptophyta</taxon>
        <taxon>Embryophyta</taxon>
        <taxon>Tracheophyta</taxon>
        <taxon>Spermatophyta</taxon>
        <taxon>Magnoliopsida</taxon>
        <taxon>eudicotyledons</taxon>
        <taxon>Gunneridae</taxon>
        <taxon>Pentapetalae</taxon>
        <taxon>rosids</taxon>
        <taxon>malvids</taxon>
        <taxon>Myrtales</taxon>
        <taxon>Myrtaceae</taxon>
        <taxon>Myrtoideae</taxon>
        <taxon>Eucalypteae</taxon>
        <taxon>Eucalyptus</taxon>
    </lineage>
</organism>
<dbReference type="Gramene" id="KCW47036">
    <property type="protein sequence ID" value="KCW47036"/>
    <property type="gene ID" value="EUGRSUZ_K00843"/>
</dbReference>
<proteinExistence type="predicted"/>
<dbReference type="InParanoid" id="A0A059A033"/>
<name>A0A059A033_EUCGR</name>
<reference evidence="1" key="1">
    <citation type="submission" date="2013-07" db="EMBL/GenBank/DDBJ databases">
        <title>The genome of Eucalyptus grandis.</title>
        <authorList>
            <person name="Schmutz J."/>
            <person name="Hayes R."/>
            <person name="Myburg A."/>
            <person name="Tuskan G."/>
            <person name="Grattapaglia D."/>
            <person name="Rokhsar D.S."/>
        </authorList>
    </citation>
    <scope>NUCLEOTIDE SEQUENCE</scope>
    <source>
        <tissue evidence="1">Leaf extractions</tissue>
    </source>
</reference>
<sequence length="100" mass="11962">MVDHRYTKSNLPREMLQPDHCDIPKPKRRFINAQSRLSIVRHSNNMCHRYQGDPTDCISSCKVKMSYLLFLCTSMQKENGERKENFNCRYCCLHSLWFET</sequence>
<dbReference type="EMBL" id="KK198763">
    <property type="protein sequence ID" value="KCW47036.1"/>
    <property type="molecule type" value="Genomic_DNA"/>
</dbReference>
<accession>A0A059A033</accession>
<evidence type="ECO:0000313" key="1">
    <source>
        <dbReference type="EMBL" id="KCW47036.1"/>
    </source>
</evidence>
<dbReference type="AlphaFoldDB" id="A0A059A033"/>